<dbReference type="InterPro" id="IPR029068">
    <property type="entry name" value="Glyas_Bleomycin-R_OHBP_Dase"/>
</dbReference>
<proteinExistence type="predicted"/>
<dbReference type="PROSITE" id="PS51819">
    <property type="entry name" value="VOC"/>
    <property type="match status" value="1"/>
</dbReference>
<reference evidence="2 3" key="1">
    <citation type="submission" date="2024-08" db="EMBL/GenBank/DDBJ databases">
        <title>Tateyamaria sp. nov., isolated from marine algae.</title>
        <authorList>
            <person name="Choi B.J."/>
            <person name="Kim J.M."/>
            <person name="Lee J.K."/>
            <person name="Choi D.G."/>
            <person name="Bayburt H."/>
            <person name="Baek J.H."/>
            <person name="Han D.M."/>
            <person name="Jeon C.O."/>
        </authorList>
    </citation>
    <scope>NUCLEOTIDE SEQUENCE [LARGE SCALE GENOMIC DNA]</scope>
    <source>
        <strain evidence="2 3">KMU-156</strain>
    </source>
</reference>
<organism evidence="2 3">
    <name type="scientific">Tateyamaria armeniaca</name>
    <dbReference type="NCBI Taxonomy" id="2518930"/>
    <lineage>
        <taxon>Bacteria</taxon>
        <taxon>Pseudomonadati</taxon>
        <taxon>Pseudomonadota</taxon>
        <taxon>Alphaproteobacteria</taxon>
        <taxon>Rhodobacterales</taxon>
        <taxon>Roseobacteraceae</taxon>
        <taxon>Tateyamaria</taxon>
    </lineage>
</organism>
<dbReference type="SUPFAM" id="SSF54593">
    <property type="entry name" value="Glyoxalase/Bleomycin resistance protein/Dihydroxybiphenyl dioxygenase"/>
    <property type="match status" value="1"/>
</dbReference>
<evidence type="ECO:0000259" key="1">
    <source>
        <dbReference type="PROSITE" id="PS51819"/>
    </source>
</evidence>
<dbReference type="InterPro" id="IPR004360">
    <property type="entry name" value="Glyas_Fos-R_dOase_dom"/>
</dbReference>
<dbReference type="Pfam" id="PF00903">
    <property type="entry name" value="Glyoxalase"/>
    <property type="match status" value="1"/>
</dbReference>
<feature type="domain" description="VOC" evidence="1">
    <location>
        <begin position="6"/>
        <end position="128"/>
    </location>
</feature>
<gene>
    <name evidence="2" type="ORF">ACERZ8_10485</name>
</gene>
<dbReference type="Proteomes" id="UP001627408">
    <property type="component" value="Unassembled WGS sequence"/>
</dbReference>
<protein>
    <submittedName>
        <fullName evidence="2">VOC family protein</fullName>
    </submittedName>
</protein>
<dbReference type="Gene3D" id="3.10.180.10">
    <property type="entry name" value="2,3-Dihydroxybiphenyl 1,2-Dioxygenase, domain 1"/>
    <property type="match status" value="1"/>
</dbReference>
<evidence type="ECO:0000313" key="2">
    <source>
        <dbReference type="EMBL" id="MFL4470277.1"/>
    </source>
</evidence>
<dbReference type="CDD" id="cd06587">
    <property type="entry name" value="VOC"/>
    <property type="match status" value="1"/>
</dbReference>
<sequence>MSAAAQLEHTNFTVTDPDATAKWMCDLFGWHVRWTGGSREVGYSVHVGTDTHYLALYVPKAGGVQPREDNYMTKGGLNHIAVVVDDIADMRTRVANAGFTPGEHYDYEPGQRFYFHDHDGIEYEVVQYD</sequence>
<evidence type="ECO:0000313" key="3">
    <source>
        <dbReference type="Proteomes" id="UP001627408"/>
    </source>
</evidence>
<name>A0ABW8UX79_9RHOB</name>
<accession>A0ABW8UX79</accession>
<keyword evidence="3" id="KW-1185">Reference proteome</keyword>
<comment type="caution">
    <text evidence="2">The sequence shown here is derived from an EMBL/GenBank/DDBJ whole genome shotgun (WGS) entry which is preliminary data.</text>
</comment>
<dbReference type="InterPro" id="IPR037523">
    <property type="entry name" value="VOC_core"/>
</dbReference>
<dbReference type="RefSeq" id="WP_407592140.1">
    <property type="nucleotide sequence ID" value="NZ_JBHDIY010000002.1"/>
</dbReference>
<dbReference type="EMBL" id="JBHDIY010000002">
    <property type="protein sequence ID" value="MFL4470277.1"/>
    <property type="molecule type" value="Genomic_DNA"/>
</dbReference>